<protein>
    <recommendedName>
        <fullName evidence="1">DUF397 domain-containing protein</fullName>
    </recommendedName>
</protein>
<keyword evidence="3" id="KW-1185">Reference proteome</keyword>
<organism evidence="2 3">
    <name type="scientific">Actinomadura viridis</name>
    <dbReference type="NCBI Taxonomy" id="58110"/>
    <lineage>
        <taxon>Bacteria</taxon>
        <taxon>Bacillati</taxon>
        <taxon>Actinomycetota</taxon>
        <taxon>Actinomycetes</taxon>
        <taxon>Streptosporangiales</taxon>
        <taxon>Thermomonosporaceae</taxon>
        <taxon>Actinomadura</taxon>
    </lineage>
</organism>
<name>A0A931DM02_9ACTN</name>
<dbReference type="AlphaFoldDB" id="A0A931DM02"/>
<evidence type="ECO:0000313" key="2">
    <source>
        <dbReference type="EMBL" id="MBG6089535.1"/>
    </source>
</evidence>
<evidence type="ECO:0000313" key="3">
    <source>
        <dbReference type="Proteomes" id="UP000614047"/>
    </source>
</evidence>
<comment type="caution">
    <text evidence="2">The sequence shown here is derived from an EMBL/GenBank/DDBJ whole genome shotgun (WGS) entry which is preliminary data.</text>
</comment>
<gene>
    <name evidence="2" type="ORF">IW256_003648</name>
</gene>
<evidence type="ECO:0000259" key="1">
    <source>
        <dbReference type="Pfam" id="PF04149"/>
    </source>
</evidence>
<dbReference type="Pfam" id="PF04149">
    <property type="entry name" value="DUF397"/>
    <property type="match status" value="1"/>
</dbReference>
<dbReference type="RefSeq" id="WP_197012132.1">
    <property type="nucleotide sequence ID" value="NZ_BAABES010000004.1"/>
</dbReference>
<feature type="domain" description="DUF397" evidence="1">
    <location>
        <begin position="3"/>
        <end position="57"/>
    </location>
</feature>
<sequence length="64" mass="7041">MTVQWRKSSHSGGINDSACVEIAGLASEMWIRDSKDPDGDRLAVTGETFKTLVRRIKEGAHDIP</sequence>
<reference evidence="2" key="1">
    <citation type="submission" date="2020-11" db="EMBL/GenBank/DDBJ databases">
        <title>Sequencing the genomes of 1000 actinobacteria strains.</title>
        <authorList>
            <person name="Klenk H.-P."/>
        </authorList>
    </citation>
    <scope>NUCLEOTIDE SEQUENCE</scope>
    <source>
        <strain evidence="2">DSM 43175</strain>
    </source>
</reference>
<accession>A0A931DM02</accession>
<dbReference type="Proteomes" id="UP000614047">
    <property type="component" value="Unassembled WGS sequence"/>
</dbReference>
<proteinExistence type="predicted"/>
<dbReference type="EMBL" id="JADOUA010000001">
    <property type="protein sequence ID" value="MBG6089535.1"/>
    <property type="molecule type" value="Genomic_DNA"/>
</dbReference>
<dbReference type="InterPro" id="IPR007278">
    <property type="entry name" value="DUF397"/>
</dbReference>